<protein>
    <submittedName>
        <fullName evidence="2">Orf virus homologue of retroviral pseudoprotease protein</fullName>
    </submittedName>
</protein>
<feature type="compositionally biased region" description="Basic and acidic residues" evidence="1">
    <location>
        <begin position="116"/>
        <end position="125"/>
    </location>
</feature>
<feature type="compositionally biased region" description="Basic residues" evidence="1">
    <location>
        <begin position="230"/>
        <end position="242"/>
    </location>
</feature>
<keyword evidence="2" id="KW-0645">Protease</keyword>
<keyword evidence="2" id="KW-0378">Hydrolase</keyword>
<name>Q85302_ORFV</name>
<dbReference type="EMBL" id="M30023">
    <property type="protein sequence ID" value="AAA46788.1"/>
    <property type="molecule type" value="Genomic_DNA"/>
</dbReference>
<evidence type="ECO:0000256" key="1">
    <source>
        <dbReference type="SAM" id="MobiDB-lite"/>
    </source>
</evidence>
<dbReference type="GO" id="GO:0008233">
    <property type="term" value="F:peptidase activity"/>
    <property type="evidence" value="ECO:0007669"/>
    <property type="project" value="UniProtKB-KW"/>
</dbReference>
<sequence>MGDREGEGHSSERCIRASWRRHSAAGRGRPGRVVAARHRDAGQLELRPERAHVVDVHGRDVQQQRALAQRGEGRVHAGGERVHRRERPAAVRDHRHVPPVAADGQAGHRGGAVRADGARLHEGGRQRRRRGAEEPAEEEAQRHQRERAEQPARRGVHACWLRCWRLAGGRRVWGVRGCGGRVSTARRSFFTLLRGAWSGARAAAGARAGGPLPRRAARGRQRRGQPPPPRARRAQQPRRRAPRAAAGARRGRGPAPRQQQRQPRVQRAAAAQRRAQQRRQRQPPRRVRARRARARRQQRAHQRRRGRRARTRCSTSRVVSKDSREVGVMCDDKERRYIRRVLLHFEDGVKC</sequence>
<dbReference type="GO" id="GO:0006508">
    <property type="term" value="P:proteolysis"/>
    <property type="evidence" value="ECO:0007669"/>
    <property type="project" value="UniProtKB-KW"/>
</dbReference>
<reference evidence="2" key="1">
    <citation type="journal article" date="1990" name="Virology">
        <title>Sequence analysis of the inverted terminal repetition in the genome of the parapoxvirus, orf virus.</title>
        <authorList>
            <person name="Fraser M."/>
            <person name="Hill D.F."/>
            <person name="Mercer A.A."/>
            <person name="Robinson A.J."/>
        </authorList>
    </citation>
    <scope>NUCLEOTIDE SEQUENCE</scope>
</reference>
<feature type="compositionally biased region" description="Basic residues" evidence="1">
    <location>
        <begin position="275"/>
        <end position="311"/>
    </location>
</feature>
<feature type="compositionally biased region" description="Low complexity" evidence="1">
    <location>
        <begin position="201"/>
        <end position="214"/>
    </location>
</feature>
<organism evidence="2">
    <name type="scientific">Orf virus</name>
    <name type="common">ORFV</name>
    <dbReference type="NCBI Taxonomy" id="10258"/>
    <lineage>
        <taxon>Viruses</taxon>
        <taxon>Varidnaviria</taxon>
        <taxon>Bamfordvirae</taxon>
        <taxon>Nucleocytoviricota</taxon>
        <taxon>Pokkesviricetes</taxon>
        <taxon>Chitovirales</taxon>
        <taxon>Poxviridae</taxon>
        <taxon>Chordopoxvirinae</taxon>
        <taxon>Parapoxvirus</taxon>
        <taxon>Parapoxvirus orf</taxon>
    </lineage>
</organism>
<accession>Q85302</accession>
<feature type="compositionally biased region" description="Basic and acidic residues" evidence="1">
    <location>
        <begin position="71"/>
        <end position="92"/>
    </location>
</feature>
<proteinExistence type="predicted"/>
<feature type="region of interest" description="Disordered" evidence="1">
    <location>
        <begin position="201"/>
        <end position="316"/>
    </location>
</feature>
<feature type="compositionally biased region" description="Basic and acidic residues" evidence="1">
    <location>
        <begin position="139"/>
        <end position="152"/>
    </location>
</feature>
<feature type="region of interest" description="Disordered" evidence="1">
    <location>
        <begin position="66"/>
        <end position="152"/>
    </location>
</feature>
<dbReference type="PIR" id="B34768">
    <property type="entry name" value="B34768"/>
</dbReference>
<organismHost>
    <name type="scientific">Capra hircus</name>
    <name type="common">Goat</name>
    <dbReference type="NCBI Taxonomy" id="9925"/>
</organismHost>
<organismHost>
    <name type="scientific">Ovis aries</name>
    <name type="common">Sheep</name>
    <dbReference type="NCBI Taxonomy" id="9940"/>
</organismHost>
<evidence type="ECO:0000313" key="2">
    <source>
        <dbReference type="EMBL" id="AAA46788.1"/>
    </source>
</evidence>
<feature type="compositionally biased region" description="Low complexity" evidence="1">
    <location>
        <begin position="243"/>
        <end position="274"/>
    </location>
</feature>
<organismHost>
    <name type="scientific">Homo sapiens</name>
    <name type="common">Human</name>
    <dbReference type="NCBI Taxonomy" id="9606"/>
</organismHost>